<feature type="chain" id="PRO_5017789090" description="Arabinan endo-1,5-alpha-L-arabinosidase" evidence="10">
    <location>
        <begin position="22"/>
        <end position="323"/>
    </location>
</feature>
<dbReference type="CDD" id="cd18831">
    <property type="entry name" value="GH43_AnAbnA-like"/>
    <property type="match status" value="1"/>
</dbReference>
<dbReference type="Pfam" id="PF04616">
    <property type="entry name" value="Glyco_hydro_43"/>
    <property type="match status" value="1"/>
</dbReference>
<comment type="pathway">
    <text evidence="2 7">Glycan metabolism; L-arabinan degradation.</text>
</comment>
<keyword evidence="5 7" id="KW-0378">Hydrolase</keyword>
<dbReference type="AlphaFoldDB" id="A0A3D8RVX2"/>
<dbReference type="EMBL" id="PDLN01000008">
    <property type="protein sequence ID" value="RDW78203.1"/>
    <property type="molecule type" value="Genomic_DNA"/>
</dbReference>
<evidence type="ECO:0000256" key="6">
    <source>
        <dbReference type="ARBA" id="ARBA00023295"/>
    </source>
</evidence>
<dbReference type="PANTHER" id="PTHR43301">
    <property type="entry name" value="ARABINAN ENDO-1,5-ALPHA-L-ARABINOSIDASE"/>
    <property type="match status" value="1"/>
</dbReference>
<dbReference type="UniPathway" id="UPA00667"/>
<dbReference type="PANTHER" id="PTHR43301:SF3">
    <property type="entry name" value="ARABINAN ENDO-1,5-ALPHA-L-ARABINOSIDASE A-RELATED"/>
    <property type="match status" value="1"/>
</dbReference>
<protein>
    <recommendedName>
        <fullName evidence="4 7">Arabinan endo-1,5-alpha-L-arabinosidase</fullName>
        <ecNumber evidence="4 7">3.2.1.99</ecNumber>
    </recommendedName>
</protein>
<accession>A0A3D8RVX2</accession>
<keyword evidence="6 7" id="KW-0326">Glycosidase</keyword>
<dbReference type="InterPro" id="IPR023296">
    <property type="entry name" value="Glyco_hydro_beta-prop_sf"/>
</dbReference>
<feature type="site" description="Important for catalytic activity, responsible for pKa modulation of the active site Glu and correct orientation of both the proton donor and substrate" evidence="9">
    <location>
        <position position="151"/>
    </location>
</feature>
<evidence type="ECO:0000256" key="10">
    <source>
        <dbReference type="SAM" id="SignalP"/>
    </source>
</evidence>
<dbReference type="SUPFAM" id="SSF75005">
    <property type="entry name" value="Arabinanase/levansucrase/invertase"/>
    <property type="match status" value="1"/>
</dbReference>
<comment type="similarity">
    <text evidence="3 7">Belongs to the glycosyl hydrolase 43 family.</text>
</comment>
<feature type="active site" description="Proton donor" evidence="8">
    <location>
        <position position="202"/>
    </location>
</feature>
<feature type="active site" description="Proton acceptor" evidence="8">
    <location>
        <position position="34"/>
    </location>
</feature>
<dbReference type="GO" id="GO:0031222">
    <property type="term" value="P:arabinan catabolic process"/>
    <property type="evidence" value="ECO:0007669"/>
    <property type="project" value="UniProtKB-UniPathway"/>
</dbReference>
<dbReference type="GO" id="GO:0046558">
    <property type="term" value="F:arabinan endo-1,5-alpha-L-arabinosidase activity"/>
    <property type="evidence" value="ECO:0007669"/>
    <property type="project" value="UniProtKB-EC"/>
</dbReference>
<feature type="signal peptide" evidence="10">
    <location>
        <begin position="1"/>
        <end position="21"/>
    </location>
</feature>
<comment type="caution">
    <text evidence="11">The sequence shown here is derived from an EMBL/GenBank/DDBJ whole genome shotgun (WGS) entry which is preliminary data.</text>
</comment>
<gene>
    <name evidence="11" type="ORF">BP5796_06055</name>
</gene>
<sequence>MLKKLLSVLPLLCGALVNAYGSPGACSGACWSHDPSVIQRVSDGTYYRFDTGSGIQITTASSLSGPWTIKGYVLPSGSKISVTGNTGSDLWAPDVHYVSGTYYLFYAVSSFGSQVSDIGVATSTTMDVGSWTDHGATGVASTTGKAYNAIDPNLIVVGSSYYLNFGSFWGDIYQVPVSSALGKPSSTSYQLAYNSTGTHAEEGSYMFYYSGYYYLLISSGICCGYDTSLPAAGQEYRIIMCRSTSATGSFVDKDGKACTAGGGSTLLKSHGVVYGPGGQGVFTDTSKGLVLYYHYADTNDGLADANYLFGWNAITWSSGWPVV</sequence>
<proteinExistence type="inferred from homology"/>
<evidence type="ECO:0000256" key="2">
    <source>
        <dbReference type="ARBA" id="ARBA00004834"/>
    </source>
</evidence>
<organism evidence="11 12">
    <name type="scientific">Coleophoma crateriformis</name>
    <dbReference type="NCBI Taxonomy" id="565419"/>
    <lineage>
        <taxon>Eukaryota</taxon>
        <taxon>Fungi</taxon>
        <taxon>Dikarya</taxon>
        <taxon>Ascomycota</taxon>
        <taxon>Pezizomycotina</taxon>
        <taxon>Leotiomycetes</taxon>
        <taxon>Helotiales</taxon>
        <taxon>Dermateaceae</taxon>
        <taxon>Coleophoma</taxon>
    </lineage>
</organism>
<evidence type="ECO:0000313" key="11">
    <source>
        <dbReference type="EMBL" id="RDW78203.1"/>
    </source>
</evidence>
<dbReference type="PIRSF" id="PIRSF026534">
    <property type="entry name" value="Endo_alpha-L-arabinosidase"/>
    <property type="match status" value="1"/>
</dbReference>
<keyword evidence="10" id="KW-0732">Signal</keyword>
<dbReference type="Gene3D" id="2.115.10.20">
    <property type="entry name" value="Glycosyl hydrolase domain, family 43"/>
    <property type="match status" value="1"/>
</dbReference>
<reference evidence="11 12" key="1">
    <citation type="journal article" date="2018" name="IMA Fungus">
        <title>IMA Genome-F 9: Draft genome sequence of Annulohypoxylon stygium, Aspergillus mulundensis, Berkeleyomyces basicola (syn. Thielaviopsis basicola), Ceratocystis smalleyi, two Cercospora beticola strains, Coleophoma cylindrospora, Fusarium fracticaudum, Phialophora cf. hyalina, and Morchella septimelata.</title>
        <authorList>
            <person name="Wingfield B.D."/>
            <person name="Bills G.F."/>
            <person name="Dong Y."/>
            <person name="Huang W."/>
            <person name="Nel W.J."/>
            <person name="Swalarsk-Parry B.S."/>
            <person name="Vaghefi N."/>
            <person name="Wilken P.M."/>
            <person name="An Z."/>
            <person name="de Beer Z.W."/>
            <person name="De Vos L."/>
            <person name="Chen L."/>
            <person name="Duong T.A."/>
            <person name="Gao Y."/>
            <person name="Hammerbacher A."/>
            <person name="Kikkert J.R."/>
            <person name="Li Y."/>
            <person name="Li H."/>
            <person name="Li K."/>
            <person name="Li Q."/>
            <person name="Liu X."/>
            <person name="Ma X."/>
            <person name="Naidoo K."/>
            <person name="Pethybridge S.J."/>
            <person name="Sun J."/>
            <person name="Steenkamp E.T."/>
            <person name="van der Nest M.A."/>
            <person name="van Wyk S."/>
            <person name="Wingfield M.J."/>
            <person name="Xiong C."/>
            <person name="Yue Q."/>
            <person name="Zhang X."/>
        </authorList>
    </citation>
    <scope>NUCLEOTIDE SEQUENCE [LARGE SCALE GENOMIC DNA]</scope>
    <source>
        <strain evidence="11 12">BP5796</strain>
    </source>
</reference>
<comment type="catalytic activity">
    <reaction evidence="1 7">
        <text>Endohydrolysis of (1-&gt;5)-alpha-arabinofuranosidic linkages in (1-&gt;5)-arabinans.</text>
        <dbReference type="EC" id="3.2.1.99"/>
    </reaction>
</comment>
<dbReference type="InterPro" id="IPR006710">
    <property type="entry name" value="Glyco_hydro_43"/>
</dbReference>
<evidence type="ECO:0000256" key="3">
    <source>
        <dbReference type="ARBA" id="ARBA00009865"/>
    </source>
</evidence>
<evidence type="ECO:0000256" key="8">
    <source>
        <dbReference type="PIRSR" id="PIRSR606710-1"/>
    </source>
</evidence>
<dbReference type="EC" id="3.2.1.99" evidence="4 7"/>
<evidence type="ECO:0000313" key="12">
    <source>
        <dbReference type="Proteomes" id="UP000256328"/>
    </source>
</evidence>
<evidence type="ECO:0000256" key="9">
    <source>
        <dbReference type="PIRSR" id="PIRSR606710-2"/>
    </source>
</evidence>
<evidence type="ECO:0000256" key="5">
    <source>
        <dbReference type="ARBA" id="ARBA00022801"/>
    </source>
</evidence>
<evidence type="ECO:0000256" key="4">
    <source>
        <dbReference type="ARBA" id="ARBA00012586"/>
    </source>
</evidence>
<name>A0A3D8RVX2_9HELO</name>
<dbReference type="Proteomes" id="UP000256328">
    <property type="component" value="Unassembled WGS sequence"/>
</dbReference>
<keyword evidence="12" id="KW-1185">Reference proteome</keyword>
<evidence type="ECO:0000256" key="7">
    <source>
        <dbReference type="PIRNR" id="PIRNR026534"/>
    </source>
</evidence>
<dbReference type="InterPro" id="IPR016840">
    <property type="entry name" value="Glyco_hydro_43_endo_a_Ara-ase"/>
</dbReference>
<dbReference type="InterPro" id="IPR050727">
    <property type="entry name" value="GH43_arabinanases"/>
</dbReference>
<evidence type="ECO:0000256" key="1">
    <source>
        <dbReference type="ARBA" id="ARBA00000375"/>
    </source>
</evidence>
<dbReference type="OrthoDB" id="195678at2759"/>